<reference evidence="1 2" key="1">
    <citation type="submission" date="2019-02" db="EMBL/GenBank/DDBJ databases">
        <title>Deep-cultivation of Planctomycetes and their phenomic and genomic characterization uncovers novel biology.</title>
        <authorList>
            <person name="Wiegand S."/>
            <person name="Jogler M."/>
            <person name="Boedeker C."/>
            <person name="Pinto D."/>
            <person name="Vollmers J."/>
            <person name="Rivas-Marin E."/>
            <person name="Kohn T."/>
            <person name="Peeters S.H."/>
            <person name="Heuer A."/>
            <person name="Rast P."/>
            <person name="Oberbeckmann S."/>
            <person name="Bunk B."/>
            <person name="Jeske O."/>
            <person name="Meyerdierks A."/>
            <person name="Storesund J.E."/>
            <person name="Kallscheuer N."/>
            <person name="Luecker S."/>
            <person name="Lage O.M."/>
            <person name="Pohl T."/>
            <person name="Merkel B.J."/>
            <person name="Hornburger P."/>
            <person name="Mueller R.-W."/>
            <person name="Bruemmer F."/>
            <person name="Labrenz M."/>
            <person name="Spormann A.M."/>
            <person name="Op den Camp H."/>
            <person name="Overmann J."/>
            <person name="Amann R."/>
            <person name="Jetten M.S.M."/>
            <person name="Mascher T."/>
            <person name="Medema M.H."/>
            <person name="Devos D.P."/>
            <person name="Kaster A.-K."/>
            <person name="Ovreas L."/>
            <person name="Rohde M."/>
            <person name="Galperin M.Y."/>
            <person name="Jogler C."/>
        </authorList>
    </citation>
    <scope>NUCLEOTIDE SEQUENCE [LARGE SCALE GENOMIC DNA]</scope>
    <source>
        <strain evidence="1 2">V22</strain>
    </source>
</reference>
<organism evidence="1 2">
    <name type="scientific">Calycomorphotria hydatis</name>
    <dbReference type="NCBI Taxonomy" id="2528027"/>
    <lineage>
        <taxon>Bacteria</taxon>
        <taxon>Pseudomonadati</taxon>
        <taxon>Planctomycetota</taxon>
        <taxon>Planctomycetia</taxon>
        <taxon>Planctomycetales</taxon>
        <taxon>Planctomycetaceae</taxon>
        <taxon>Calycomorphotria</taxon>
    </lineage>
</organism>
<protein>
    <recommendedName>
        <fullName evidence="3">Tetratricopeptide repeat protein</fullName>
    </recommendedName>
</protein>
<dbReference type="SUPFAM" id="SSF48452">
    <property type="entry name" value="TPR-like"/>
    <property type="match status" value="1"/>
</dbReference>
<dbReference type="Proteomes" id="UP000319976">
    <property type="component" value="Chromosome"/>
</dbReference>
<sequence length="112" mass="12799">MTGYELYVEGASLFRSKQYEKAIPVLCESIAIDPHFKSYQILYKCYSELGRTSIAFECCKRAWQEAPNNDQAATDYASLLILSNQHDEAKQILRSVVNRNPSYKRAKLLLDG</sequence>
<evidence type="ECO:0008006" key="3">
    <source>
        <dbReference type="Google" id="ProtNLM"/>
    </source>
</evidence>
<evidence type="ECO:0000313" key="2">
    <source>
        <dbReference type="Proteomes" id="UP000319976"/>
    </source>
</evidence>
<dbReference type="InterPro" id="IPR011990">
    <property type="entry name" value="TPR-like_helical_dom_sf"/>
</dbReference>
<dbReference type="AlphaFoldDB" id="A0A517TCA1"/>
<proteinExistence type="predicted"/>
<dbReference type="Gene3D" id="1.25.40.10">
    <property type="entry name" value="Tetratricopeptide repeat domain"/>
    <property type="match status" value="1"/>
</dbReference>
<accession>A0A517TCA1</accession>
<keyword evidence="2" id="KW-1185">Reference proteome</keyword>
<dbReference type="Pfam" id="PF14559">
    <property type="entry name" value="TPR_19"/>
    <property type="match status" value="1"/>
</dbReference>
<gene>
    <name evidence="1" type="ORF">V22_32660</name>
</gene>
<dbReference type="RefSeq" id="WP_145264747.1">
    <property type="nucleotide sequence ID" value="NZ_CP036316.1"/>
</dbReference>
<name>A0A517TCA1_9PLAN</name>
<evidence type="ECO:0000313" key="1">
    <source>
        <dbReference type="EMBL" id="QDT66002.1"/>
    </source>
</evidence>
<dbReference type="EMBL" id="CP036316">
    <property type="protein sequence ID" value="QDT66002.1"/>
    <property type="molecule type" value="Genomic_DNA"/>
</dbReference>
<dbReference type="OrthoDB" id="9803982at2"/>
<dbReference type="KEGG" id="chya:V22_32660"/>